<dbReference type="AlphaFoldDB" id="A0AAE4QXK8"/>
<dbReference type="InterPro" id="IPR018357">
    <property type="entry name" value="Hexapep_transf_CS"/>
</dbReference>
<evidence type="ECO:0000313" key="7">
    <source>
        <dbReference type="EMBL" id="MDV6299920.1"/>
    </source>
</evidence>
<comment type="similarity">
    <text evidence="1 6">Belongs to the transferase hexapeptide repeat family.</text>
</comment>
<dbReference type="GO" id="GO:0006535">
    <property type="term" value="P:cysteine biosynthetic process from serine"/>
    <property type="evidence" value="ECO:0007669"/>
    <property type="project" value="InterPro"/>
</dbReference>
<dbReference type="PANTHER" id="PTHR42811">
    <property type="entry name" value="SERINE ACETYLTRANSFERASE"/>
    <property type="match status" value="1"/>
</dbReference>
<dbReference type="InterPro" id="IPR045304">
    <property type="entry name" value="LbH_SAT"/>
</dbReference>
<keyword evidence="5 6" id="KW-0012">Acyltransferase</keyword>
<dbReference type="EC" id="2.3.1.30" evidence="6"/>
<dbReference type="Proteomes" id="UP001185873">
    <property type="component" value="Unassembled WGS sequence"/>
</dbReference>
<evidence type="ECO:0000256" key="6">
    <source>
        <dbReference type="PIRNR" id="PIRNR000441"/>
    </source>
</evidence>
<dbReference type="InterPro" id="IPR011004">
    <property type="entry name" value="Trimer_LpxA-like_sf"/>
</dbReference>
<keyword evidence="4" id="KW-0677">Repeat</keyword>
<dbReference type="PROSITE" id="PS00101">
    <property type="entry name" value="HEXAPEP_TRANSFERASES"/>
    <property type="match status" value="1"/>
</dbReference>
<reference evidence="7" key="1">
    <citation type="submission" date="2023-10" db="EMBL/GenBank/DDBJ databases">
        <title>Development of a sustainable strategy for remediation of hydrocarbon-contaminated territories based on the waste exchange concept.</title>
        <authorList>
            <person name="Krivoruchko A."/>
        </authorList>
    </citation>
    <scope>NUCLEOTIDE SEQUENCE</scope>
    <source>
        <strain evidence="7">IEGM 1175</strain>
    </source>
</reference>
<dbReference type="GO" id="GO:0009001">
    <property type="term" value="F:serine O-acetyltransferase activity"/>
    <property type="evidence" value="ECO:0007669"/>
    <property type="project" value="UniProtKB-EC"/>
</dbReference>
<dbReference type="Gene3D" id="2.160.10.10">
    <property type="entry name" value="Hexapeptide repeat proteins"/>
    <property type="match status" value="1"/>
</dbReference>
<keyword evidence="3 6" id="KW-0808">Transferase</keyword>
<dbReference type="CDD" id="cd03354">
    <property type="entry name" value="LbH_SAT"/>
    <property type="match status" value="1"/>
</dbReference>
<evidence type="ECO:0000256" key="5">
    <source>
        <dbReference type="ARBA" id="ARBA00023315"/>
    </source>
</evidence>
<dbReference type="Pfam" id="PF00132">
    <property type="entry name" value="Hexapep"/>
    <property type="match status" value="1"/>
</dbReference>
<name>A0AAE4QXK8_9ACTN</name>
<proteinExistence type="inferred from homology"/>
<dbReference type="RefSeq" id="WP_317470568.1">
    <property type="nucleotide sequence ID" value="NZ_JAWLKJ010000003.1"/>
</dbReference>
<evidence type="ECO:0000256" key="2">
    <source>
        <dbReference type="ARBA" id="ARBA00018522"/>
    </source>
</evidence>
<dbReference type="SUPFAM" id="SSF51161">
    <property type="entry name" value="Trimeric LpxA-like enzymes"/>
    <property type="match status" value="1"/>
</dbReference>
<evidence type="ECO:0000256" key="3">
    <source>
        <dbReference type="ARBA" id="ARBA00022679"/>
    </source>
</evidence>
<dbReference type="GO" id="GO:0005737">
    <property type="term" value="C:cytoplasm"/>
    <property type="evidence" value="ECO:0007669"/>
    <property type="project" value="InterPro"/>
</dbReference>
<protein>
    <recommendedName>
        <fullName evidence="2 6">Serine acetyltransferase</fullName>
        <ecNumber evidence="6">2.3.1.30</ecNumber>
    </recommendedName>
</protein>
<dbReference type="PIRSF" id="PIRSF000441">
    <property type="entry name" value="CysE"/>
    <property type="match status" value="1"/>
</dbReference>
<organism evidence="7 8">
    <name type="scientific">Dietzia maris</name>
    <dbReference type="NCBI Taxonomy" id="37915"/>
    <lineage>
        <taxon>Bacteria</taxon>
        <taxon>Bacillati</taxon>
        <taxon>Actinomycetota</taxon>
        <taxon>Actinomycetes</taxon>
        <taxon>Mycobacteriales</taxon>
        <taxon>Dietziaceae</taxon>
        <taxon>Dietzia</taxon>
    </lineage>
</organism>
<evidence type="ECO:0000256" key="4">
    <source>
        <dbReference type="ARBA" id="ARBA00022737"/>
    </source>
</evidence>
<comment type="caution">
    <text evidence="7">The sequence shown here is derived from an EMBL/GenBank/DDBJ whole genome shotgun (WGS) entry which is preliminary data.</text>
</comment>
<dbReference type="InterPro" id="IPR005881">
    <property type="entry name" value="Ser_O-AcTrfase"/>
</dbReference>
<evidence type="ECO:0000256" key="1">
    <source>
        <dbReference type="ARBA" id="ARBA00007274"/>
    </source>
</evidence>
<accession>A0AAE4QXK8</accession>
<gene>
    <name evidence="7" type="ORF">R3P82_12455</name>
</gene>
<sequence length="174" mass="18085">MLLERTFRVVLTLRICQALAARKAAGKLLLAVAVVLHRMASASAGVDLPWRTRIGAGFRLFHGWSAVLNPGAVLGTNVSLFHGVTIGQGDRIAVDGTRTTGYPVIEDDVWIGPHAVVVGGLTVGRGARIAAGAVVTKDVPPATMVAGNPAEVVRTDVPPDVENRADVGVPLTGE</sequence>
<dbReference type="EMBL" id="JAWLKJ010000003">
    <property type="protein sequence ID" value="MDV6299920.1"/>
    <property type="molecule type" value="Genomic_DNA"/>
</dbReference>
<evidence type="ECO:0000313" key="8">
    <source>
        <dbReference type="Proteomes" id="UP001185873"/>
    </source>
</evidence>
<dbReference type="InterPro" id="IPR001451">
    <property type="entry name" value="Hexapep"/>
</dbReference>
<comment type="catalytic activity">
    <reaction evidence="6">
        <text>L-serine + acetyl-CoA = O-acetyl-L-serine + CoA</text>
        <dbReference type="Rhea" id="RHEA:24560"/>
        <dbReference type="ChEBI" id="CHEBI:33384"/>
        <dbReference type="ChEBI" id="CHEBI:57287"/>
        <dbReference type="ChEBI" id="CHEBI:57288"/>
        <dbReference type="ChEBI" id="CHEBI:58340"/>
        <dbReference type="EC" id="2.3.1.30"/>
    </reaction>
</comment>